<reference evidence="2 3" key="1">
    <citation type="submission" date="2014-04" db="EMBL/GenBank/DDBJ databases">
        <authorList>
            <consortium name="DOE Joint Genome Institute"/>
            <person name="Kuo A."/>
            <person name="Kohler A."/>
            <person name="Costa M.D."/>
            <person name="Nagy L.G."/>
            <person name="Floudas D."/>
            <person name="Copeland A."/>
            <person name="Barry K.W."/>
            <person name="Cichocki N."/>
            <person name="Veneault-Fourrey C."/>
            <person name="LaButti K."/>
            <person name="Lindquist E.A."/>
            <person name="Lipzen A."/>
            <person name="Lundell T."/>
            <person name="Morin E."/>
            <person name="Murat C."/>
            <person name="Sun H."/>
            <person name="Tunlid A."/>
            <person name="Henrissat B."/>
            <person name="Grigoriev I.V."/>
            <person name="Hibbett D.S."/>
            <person name="Martin F."/>
            <person name="Nordberg H.P."/>
            <person name="Cantor M.N."/>
            <person name="Hua S.X."/>
        </authorList>
    </citation>
    <scope>NUCLEOTIDE SEQUENCE [LARGE SCALE GENOMIC DNA]</scope>
    <source>
        <strain evidence="2 3">441</strain>
    </source>
</reference>
<protein>
    <recommendedName>
        <fullName evidence="1">CxC2-like cysteine cluster KDZ transposase-associated domain-containing protein</fullName>
    </recommendedName>
</protein>
<dbReference type="Proteomes" id="UP000054018">
    <property type="component" value="Unassembled WGS sequence"/>
</dbReference>
<organism evidence="2 3">
    <name type="scientific">Pisolithus microcarpus 441</name>
    <dbReference type="NCBI Taxonomy" id="765257"/>
    <lineage>
        <taxon>Eukaryota</taxon>
        <taxon>Fungi</taxon>
        <taxon>Dikarya</taxon>
        <taxon>Basidiomycota</taxon>
        <taxon>Agaricomycotina</taxon>
        <taxon>Agaricomycetes</taxon>
        <taxon>Agaricomycetidae</taxon>
        <taxon>Boletales</taxon>
        <taxon>Sclerodermatineae</taxon>
        <taxon>Pisolithaceae</taxon>
        <taxon>Pisolithus</taxon>
    </lineage>
</organism>
<dbReference type="InterPro" id="IPR040521">
    <property type="entry name" value="KDZ"/>
</dbReference>
<dbReference type="HOGENOM" id="CLU_003703_12_0_1"/>
<feature type="domain" description="CxC2-like cysteine cluster KDZ transposase-associated" evidence="1">
    <location>
        <begin position="78"/>
        <end position="185"/>
    </location>
</feature>
<dbReference type="AlphaFoldDB" id="A0A0C9XW03"/>
<dbReference type="InterPro" id="IPR041457">
    <property type="entry name" value="CxC2_KDZ-assoc"/>
</dbReference>
<dbReference type="Pfam" id="PF18803">
    <property type="entry name" value="CxC2"/>
    <property type="match status" value="1"/>
</dbReference>
<dbReference type="STRING" id="765257.A0A0C9XW03"/>
<evidence type="ECO:0000313" key="2">
    <source>
        <dbReference type="EMBL" id="KIK16595.1"/>
    </source>
</evidence>
<accession>A0A0C9XW03</accession>
<dbReference type="OrthoDB" id="3235114at2759"/>
<reference evidence="3" key="2">
    <citation type="submission" date="2015-01" db="EMBL/GenBank/DDBJ databases">
        <title>Evolutionary Origins and Diversification of the Mycorrhizal Mutualists.</title>
        <authorList>
            <consortium name="DOE Joint Genome Institute"/>
            <consortium name="Mycorrhizal Genomics Consortium"/>
            <person name="Kohler A."/>
            <person name="Kuo A."/>
            <person name="Nagy L.G."/>
            <person name="Floudas D."/>
            <person name="Copeland A."/>
            <person name="Barry K.W."/>
            <person name="Cichocki N."/>
            <person name="Veneault-Fourrey C."/>
            <person name="LaButti K."/>
            <person name="Lindquist E.A."/>
            <person name="Lipzen A."/>
            <person name="Lundell T."/>
            <person name="Morin E."/>
            <person name="Murat C."/>
            <person name="Riley R."/>
            <person name="Ohm R."/>
            <person name="Sun H."/>
            <person name="Tunlid A."/>
            <person name="Henrissat B."/>
            <person name="Grigoriev I.V."/>
            <person name="Hibbett D.S."/>
            <person name="Martin F."/>
        </authorList>
    </citation>
    <scope>NUCLEOTIDE SEQUENCE [LARGE SCALE GENOMIC DNA]</scope>
    <source>
        <strain evidence="3">441</strain>
    </source>
</reference>
<gene>
    <name evidence="2" type="ORF">PISMIDRAFT_30884</name>
</gene>
<evidence type="ECO:0000259" key="1">
    <source>
        <dbReference type="Pfam" id="PF18803"/>
    </source>
</evidence>
<proteinExistence type="predicted"/>
<sequence length="404" mass="45583">MWLSDYWEIYLQELLWLEGRGDFVNICVECNTNSPLYHCRGCFGGQLLCQECTVLGHALVPLHCLEYWNGTFFQKTSLKSLGLHIQLGHIPSEICGNPKCAFNDDFTVIDSHGIHTVAVDYCDCKSVKSLVQQLLQVSWFPATVVNPCSVTTFCLLQEFQLLSFELKVSAYEFYQSLARNSNNNGVSDIKDHYESFICSVCEWHHLRMLKWSGCCHDPAGIINTASGECAIWCPACPHPGINLPNGWENTPPEKNDAMDPSLSDGWGYFIQNSMHFMFHYLMIMQTSILQKSTCSSHSAINMADSKSNQGLATTGVRSIVCVCHNFKYPNGVVNLEKGERCVLASIFWVRTNVSECRYANMDYAFFSAMWHSSCGVLNVSYDIACKLATWEKCQQKCTSNFLKP</sequence>
<dbReference type="EMBL" id="KN833852">
    <property type="protein sequence ID" value="KIK16595.1"/>
    <property type="molecule type" value="Genomic_DNA"/>
</dbReference>
<keyword evidence="3" id="KW-1185">Reference proteome</keyword>
<dbReference type="Pfam" id="PF18758">
    <property type="entry name" value="KDZ"/>
    <property type="match status" value="1"/>
</dbReference>
<evidence type="ECO:0000313" key="3">
    <source>
        <dbReference type="Proteomes" id="UP000054018"/>
    </source>
</evidence>
<name>A0A0C9XW03_9AGAM</name>